<organism evidence="1 2">
    <name type="scientific">Romanomermis culicivorax</name>
    <name type="common">Nematode worm</name>
    <dbReference type="NCBI Taxonomy" id="13658"/>
    <lineage>
        <taxon>Eukaryota</taxon>
        <taxon>Metazoa</taxon>
        <taxon>Ecdysozoa</taxon>
        <taxon>Nematoda</taxon>
        <taxon>Enoplea</taxon>
        <taxon>Dorylaimia</taxon>
        <taxon>Mermithida</taxon>
        <taxon>Mermithoidea</taxon>
        <taxon>Mermithidae</taxon>
        <taxon>Romanomermis</taxon>
    </lineage>
</organism>
<protein>
    <submittedName>
        <fullName evidence="2">Uncharacterized protein</fullName>
    </submittedName>
</protein>
<evidence type="ECO:0000313" key="2">
    <source>
        <dbReference type="WBParaSite" id="nRc.2.0.1.t42332-RA"/>
    </source>
</evidence>
<name>A0A915KV30_ROMCU</name>
<sequence>RCLCVGLYLWESPLASTSRHAYKPHKKFPEDNKNKVKQLYEDLVKIQNDQISTKKRQKFAKLITTPKEFLKKCIVDKK</sequence>
<proteinExistence type="predicted"/>
<keyword evidence="1" id="KW-1185">Reference proteome</keyword>
<reference evidence="2" key="1">
    <citation type="submission" date="2022-11" db="UniProtKB">
        <authorList>
            <consortium name="WormBaseParasite"/>
        </authorList>
    </citation>
    <scope>IDENTIFICATION</scope>
</reference>
<dbReference type="AlphaFoldDB" id="A0A915KV30"/>
<dbReference type="Proteomes" id="UP000887565">
    <property type="component" value="Unplaced"/>
</dbReference>
<evidence type="ECO:0000313" key="1">
    <source>
        <dbReference type="Proteomes" id="UP000887565"/>
    </source>
</evidence>
<accession>A0A915KV30</accession>
<dbReference type="WBParaSite" id="nRc.2.0.1.t42332-RA">
    <property type="protein sequence ID" value="nRc.2.0.1.t42332-RA"/>
    <property type="gene ID" value="nRc.2.0.1.g42332"/>
</dbReference>